<keyword evidence="3 5" id="KW-0863">Zinc-finger</keyword>
<dbReference type="PANTHER" id="PTHR24403">
    <property type="entry name" value="ZINC FINGER PROTEIN"/>
    <property type="match status" value="1"/>
</dbReference>
<dbReference type="PROSITE" id="PS50157">
    <property type="entry name" value="ZINC_FINGER_C2H2_2"/>
    <property type="match status" value="2"/>
</dbReference>
<dbReference type="SMART" id="SM00355">
    <property type="entry name" value="ZnF_C2H2"/>
    <property type="match status" value="7"/>
</dbReference>
<evidence type="ECO:0000256" key="1">
    <source>
        <dbReference type="ARBA" id="ARBA00022723"/>
    </source>
</evidence>
<dbReference type="GO" id="GO:0008270">
    <property type="term" value="F:zinc ion binding"/>
    <property type="evidence" value="ECO:0007669"/>
    <property type="project" value="UniProtKB-KW"/>
</dbReference>
<feature type="compositionally biased region" description="Polar residues" evidence="6">
    <location>
        <begin position="416"/>
        <end position="426"/>
    </location>
</feature>
<dbReference type="PANTHER" id="PTHR24403:SF81">
    <property type="entry name" value="ZINC FINGER PROTEIN 518A"/>
    <property type="match status" value="1"/>
</dbReference>
<proteinExistence type="predicted"/>
<feature type="domain" description="C2H2-type" evidence="7">
    <location>
        <begin position="1317"/>
        <end position="1344"/>
    </location>
</feature>
<feature type="region of interest" description="Disordered" evidence="6">
    <location>
        <begin position="652"/>
        <end position="675"/>
    </location>
</feature>
<evidence type="ECO:0000256" key="5">
    <source>
        <dbReference type="PROSITE-ProRule" id="PRU00042"/>
    </source>
</evidence>
<dbReference type="STRING" id="30732.ENSOMEP00000012450"/>
<evidence type="ECO:0000259" key="7">
    <source>
        <dbReference type="PROSITE" id="PS50157"/>
    </source>
</evidence>
<keyword evidence="1" id="KW-0479">Metal-binding</keyword>
<dbReference type="InterPro" id="IPR050688">
    <property type="entry name" value="Zinc_finger/UBP_domain"/>
</dbReference>
<reference evidence="8" key="1">
    <citation type="submission" date="2025-08" db="UniProtKB">
        <authorList>
            <consortium name="Ensembl"/>
        </authorList>
    </citation>
    <scope>IDENTIFICATION</scope>
</reference>
<accession>A0A3B3C3Q6</accession>
<dbReference type="Ensembl" id="ENSOMET00000019796.1">
    <property type="protein sequence ID" value="ENSOMEP00000012450.1"/>
    <property type="gene ID" value="ENSOMEG00000013822.1"/>
</dbReference>
<dbReference type="GO" id="GO:0005634">
    <property type="term" value="C:nucleus"/>
    <property type="evidence" value="ECO:0007669"/>
    <property type="project" value="TreeGrafter"/>
</dbReference>
<dbReference type="OrthoDB" id="6778897at2759"/>
<feature type="region of interest" description="Disordered" evidence="6">
    <location>
        <begin position="1"/>
        <end position="24"/>
    </location>
</feature>
<evidence type="ECO:0000256" key="3">
    <source>
        <dbReference type="ARBA" id="ARBA00022771"/>
    </source>
</evidence>
<reference evidence="8" key="2">
    <citation type="submission" date="2025-09" db="UniProtKB">
        <authorList>
            <consortium name="Ensembl"/>
        </authorList>
    </citation>
    <scope>IDENTIFICATION</scope>
</reference>
<evidence type="ECO:0000256" key="6">
    <source>
        <dbReference type="SAM" id="MobiDB-lite"/>
    </source>
</evidence>
<dbReference type="Gene3D" id="3.30.160.60">
    <property type="entry name" value="Classic Zinc Finger"/>
    <property type="match status" value="2"/>
</dbReference>
<evidence type="ECO:0000313" key="8">
    <source>
        <dbReference type="Ensembl" id="ENSOMEP00000012450.1"/>
    </source>
</evidence>
<dbReference type="SUPFAM" id="SSF57667">
    <property type="entry name" value="beta-beta-alpha zinc fingers"/>
    <property type="match status" value="1"/>
</dbReference>
<protein>
    <submittedName>
        <fullName evidence="8">Si:ch211-214e3.5</fullName>
    </submittedName>
</protein>
<dbReference type="Proteomes" id="UP000261560">
    <property type="component" value="Unplaced"/>
</dbReference>
<dbReference type="PROSITE" id="PS00028">
    <property type="entry name" value="ZINC_FINGER_C2H2_1"/>
    <property type="match status" value="1"/>
</dbReference>
<dbReference type="GO" id="GO:0045944">
    <property type="term" value="P:positive regulation of transcription by RNA polymerase II"/>
    <property type="evidence" value="ECO:0007669"/>
    <property type="project" value="TreeGrafter"/>
</dbReference>
<feature type="compositionally biased region" description="Polar residues" evidence="6">
    <location>
        <begin position="377"/>
        <end position="387"/>
    </location>
</feature>
<evidence type="ECO:0000256" key="2">
    <source>
        <dbReference type="ARBA" id="ARBA00022737"/>
    </source>
</evidence>
<dbReference type="InterPro" id="IPR036236">
    <property type="entry name" value="Znf_C2H2_sf"/>
</dbReference>
<feature type="compositionally biased region" description="Polar residues" evidence="6">
    <location>
        <begin position="517"/>
        <end position="532"/>
    </location>
</feature>
<dbReference type="OMA" id="CGRLFNN"/>
<feature type="domain" description="C2H2-type" evidence="7">
    <location>
        <begin position="308"/>
        <end position="336"/>
    </location>
</feature>
<evidence type="ECO:0000313" key="9">
    <source>
        <dbReference type="Proteomes" id="UP000261560"/>
    </source>
</evidence>
<dbReference type="PaxDb" id="30732-ENSOMEP00000012450"/>
<sequence length="1351" mass="149457">MECHGRRGCGSTEREKKPSGSGLRARYFSRPNLFSRFRSVRGRRPNFCQVRSQKIKTGTVNQQKDEQLPALMLRTAVQRAAAMEDFTRPEDAVKNGSISVTEEEKDKVKDLMFKHLREAADGQLFSNGEDSITEHGAPSKTDRPTLKAHCRIQQGAVFSGKILSFGCSVCKDSCTYSPNDLLKHFRAAHKGTLPTYPCDLCDFVTNEFPALQRHRMEHRNTLVTCELCNDNTQYSLLLITRHYMMSHSTNGQFKCDWCEFRTSDAGTFVQHIHRHNESHWKCSKCRHISLNEEDHQSHMKAHSDKFPFTCQVCGFGATSSEYLRKHRASVHKDMSETKNTWKMAEDTPANFSSNAKQIYKKSCESLETQRIFKPSCVSGSVQSQNSRPVKPDLPVNEALHCSEGSPAKKDHRVRSRSPQSTEQSASVELEDCENSEAGSHTNANGLTVLMVKNKISLPPHCTTKVMGFKVVDGKKHLVLKVIPSAKQDKSNCLVSDVSLPKPVLDRGKVSEKKEYSDSSSAVSPRTSSCGSGVNQGDIMAIKVKIEEEETSVCSINVGDQTNALHSSSTTCADTMSSKDLCHICNQMHLNEASCNEERNSLSSDCCISTAARQISSEVSNTSLVNKVNNPSNVQKAKNLSLGLRKSEENCGAVNLSSPADQTIDTPEKNGQQNVDDLDASVPWSQQTSLLSNGECAAGTGKTTQNTPNQEVFSFHNYSKETFSASPRSAQDLDCNHSISDDCESTCEPPQFSLTLAETPEHLSESLDRDIEVDECVASVDEQLTEDHPDSVLQNFNIVKVEEDIVPISATQLESQSCSTVVGCFVEEHSDAIIRQQLHREKRGPSRTSNDPTKQATTLRILQLPEGKQPVLLRAAENQFAMPVKVNSSTGFKLLTNSTNPQINVSYIKPGMNKSNKPQPDENRTTLVSALQQSTNPAQNHYLIKRPGFKGPVLVPSSPNTPPKAKMAKTQPTCYLVQRSVPVQSPDGPVLKMASTPANSRPVLAVPVSPAEKPSGRQAFLLRYISPKSGLCLNNQETKTGSISSQTGENSGNKVIFKIVSPSGSLLTSGPPTSSSQPLFLATRPQTQCFLVSSNKVNTSSYSGAKKLIGLQNSAQKDVKKSETSPSQIHPQAQRCEAEKLALAPRSIRPPSQRKRCRKSLFDEPATMAHKARRLSNKLQTEKDTPALWTPAAKEVERTLKLSPFSSVQQVKCPRRYQPVVVLNHPDADIPEVANIMKVVNRYRGAVTKVSLCPKTLQALSDLGENSTSSNEESLRPRAAQSSVRERFLLKMKLRRKNKKKYEVVKPSSGCRQGTALFDCWFCGRIFTNQEDWIGHGQRHLMEATRDWNKLF</sequence>
<keyword evidence="4" id="KW-0862">Zinc</keyword>
<feature type="region of interest" description="Disordered" evidence="6">
    <location>
        <begin position="377"/>
        <end position="441"/>
    </location>
</feature>
<name>A0A3B3C3Q6_ORYME</name>
<feature type="region of interest" description="Disordered" evidence="6">
    <location>
        <begin position="508"/>
        <end position="532"/>
    </location>
</feature>
<dbReference type="GeneID" id="112140437"/>
<keyword evidence="2" id="KW-0677">Repeat</keyword>
<dbReference type="InterPro" id="IPR013087">
    <property type="entry name" value="Znf_C2H2_type"/>
</dbReference>
<dbReference type="GeneTree" id="ENSGT00940000160595"/>
<organism evidence="8 9">
    <name type="scientific">Oryzias melastigma</name>
    <name type="common">Marine medaka</name>
    <dbReference type="NCBI Taxonomy" id="30732"/>
    <lineage>
        <taxon>Eukaryota</taxon>
        <taxon>Metazoa</taxon>
        <taxon>Chordata</taxon>
        <taxon>Craniata</taxon>
        <taxon>Vertebrata</taxon>
        <taxon>Euteleostomi</taxon>
        <taxon>Actinopterygii</taxon>
        <taxon>Neopterygii</taxon>
        <taxon>Teleostei</taxon>
        <taxon>Neoteleostei</taxon>
        <taxon>Acanthomorphata</taxon>
        <taxon>Ovalentaria</taxon>
        <taxon>Atherinomorphae</taxon>
        <taxon>Beloniformes</taxon>
        <taxon>Adrianichthyidae</taxon>
        <taxon>Oryziinae</taxon>
        <taxon>Oryzias</taxon>
    </lineage>
</organism>
<keyword evidence="9" id="KW-1185">Reference proteome</keyword>
<feature type="compositionally biased region" description="Polar residues" evidence="6">
    <location>
        <begin position="654"/>
        <end position="674"/>
    </location>
</feature>
<dbReference type="KEGG" id="oml:112140437"/>
<dbReference type="RefSeq" id="XP_024119157.1">
    <property type="nucleotide sequence ID" value="XM_024263389.2"/>
</dbReference>
<evidence type="ECO:0000256" key="4">
    <source>
        <dbReference type="ARBA" id="ARBA00022833"/>
    </source>
</evidence>